<dbReference type="Gene3D" id="3.40.50.300">
    <property type="entry name" value="P-loop containing nucleotide triphosphate hydrolases"/>
    <property type="match status" value="1"/>
</dbReference>
<dbReference type="PANTHER" id="PTHR12858">
    <property type="entry name" value="RIBOSOME BIOGENESIS PROTEIN"/>
    <property type="match status" value="1"/>
</dbReference>
<protein>
    <recommendedName>
        <fullName evidence="12">Bms1-type G domain-containing protein</fullName>
    </recommendedName>
</protein>
<dbReference type="STRING" id="35128.B8BZQ9"/>
<evidence type="ECO:0000256" key="6">
    <source>
        <dbReference type="ARBA" id="ARBA00022840"/>
    </source>
</evidence>
<dbReference type="PROSITE" id="PS51714">
    <property type="entry name" value="G_BMS1"/>
    <property type="match status" value="1"/>
</dbReference>
<dbReference type="Proteomes" id="UP000001449">
    <property type="component" value="Chromosome 4"/>
</dbReference>
<feature type="compositionally biased region" description="Acidic residues" evidence="11">
    <location>
        <begin position="532"/>
        <end position="551"/>
    </location>
</feature>
<dbReference type="GO" id="GO:0000479">
    <property type="term" value="P:endonucleolytic cleavage of tricistronic rRNA transcript (SSU-rRNA, 5.8S rRNA, LSU-rRNA)"/>
    <property type="evidence" value="ECO:0000318"/>
    <property type="project" value="GO_Central"/>
</dbReference>
<evidence type="ECO:0000256" key="4">
    <source>
        <dbReference type="ARBA" id="ARBA00022741"/>
    </source>
</evidence>
<feature type="compositionally biased region" description="Basic residues" evidence="11">
    <location>
        <begin position="1"/>
        <end position="10"/>
    </location>
</feature>
<name>B8BZQ9_THAPS</name>
<dbReference type="Pfam" id="PF08142">
    <property type="entry name" value="AARP2CN"/>
    <property type="match status" value="1"/>
</dbReference>
<keyword evidence="14" id="KW-1185">Reference proteome</keyword>
<feature type="compositionally biased region" description="Basic and acidic residues" evidence="11">
    <location>
        <begin position="1102"/>
        <end position="1112"/>
    </location>
</feature>
<dbReference type="GO" id="GO:0005525">
    <property type="term" value="F:GTP binding"/>
    <property type="evidence" value="ECO:0000318"/>
    <property type="project" value="GO_Central"/>
</dbReference>
<feature type="compositionally biased region" description="Basic and acidic residues" evidence="11">
    <location>
        <begin position="483"/>
        <end position="493"/>
    </location>
</feature>
<dbReference type="SMART" id="SM01362">
    <property type="entry name" value="DUF663"/>
    <property type="match status" value="1"/>
</dbReference>
<dbReference type="SUPFAM" id="SSF52540">
    <property type="entry name" value="P-loop containing nucleoside triphosphate hydrolases"/>
    <property type="match status" value="1"/>
</dbReference>
<feature type="region of interest" description="Disordered" evidence="11">
    <location>
        <begin position="395"/>
        <end position="495"/>
    </location>
</feature>
<dbReference type="OMA" id="KLHVPMV"/>
<evidence type="ECO:0000259" key="12">
    <source>
        <dbReference type="PROSITE" id="PS51714"/>
    </source>
</evidence>
<feature type="domain" description="Bms1-type G" evidence="12">
    <location>
        <begin position="65"/>
        <end position="229"/>
    </location>
</feature>
<evidence type="ECO:0000256" key="9">
    <source>
        <dbReference type="ARBA" id="ARBA00049117"/>
    </source>
</evidence>
<dbReference type="InterPro" id="IPR012948">
    <property type="entry name" value="AARP2CN"/>
</dbReference>
<evidence type="ECO:0000313" key="13">
    <source>
        <dbReference type="EMBL" id="EED92927.1"/>
    </source>
</evidence>
<dbReference type="PANTHER" id="PTHR12858:SF2">
    <property type="entry name" value="RIBOSOME BIOGENESIS PROTEIN BMS1 HOMOLOG"/>
    <property type="match status" value="1"/>
</dbReference>
<dbReference type="GO" id="GO:0032040">
    <property type="term" value="C:small-subunit processome"/>
    <property type="evidence" value="ECO:0007669"/>
    <property type="project" value="UniProtKB-ARBA"/>
</dbReference>
<keyword evidence="7" id="KW-0342">GTP-binding</keyword>
<dbReference type="GeneID" id="7448828"/>
<dbReference type="SMART" id="SM00785">
    <property type="entry name" value="AARP2CN"/>
    <property type="match status" value="1"/>
</dbReference>
<comment type="similarity">
    <text evidence="10">Belongs to the TRAFAC class translation factor GTPase superfamily. Bms1-like GTPase family. BMS1 subfamily.</text>
</comment>
<keyword evidence="2" id="KW-0690">Ribosome biogenesis</keyword>
<dbReference type="GO" id="GO:0005524">
    <property type="term" value="F:ATP binding"/>
    <property type="evidence" value="ECO:0007669"/>
    <property type="project" value="UniProtKB-KW"/>
</dbReference>
<dbReference type="eggNOG" id="KOG1951">
    <property type="taxonomic scope" value="Eukaryota"/>
</dbReference>
<feature type="non-terminal residue" evidence="13">
    <location>
        <position position="1"/>
    </location>
</feature>
<dbReference type="KEGG" id="tps:THAPSDRAFT_33425"/>
<accession>B8BZQ9</accession>
<sequence length="1120" mass="126482">GGREKKKLLKSQKDGSAKDRHNPRAFSVANIVRTQRNVQRNLDRAQKKEYVPLSDRRAARVEEGPPSLVAVVGPPGVGKSTLIRSLVKLYTNHNLTNPTGPITVCTSQTKRITFLECPNTPTAMLDVAKIADLVLLCVDAKFGFEMETFEFLNMMQTHGFPKVMGIFTHLDQFRTQKNLRKTKKLLKHRFWTEIYDGAKMFYFSGCVNGKYLKHEVKQLSLLLSRIKYRPLVWRNTHPYVVVDRHEDITHPSKIEEDEECERSIAFYGYVRGTNLKEGMKVHLIGVGDYGMAEISALPDPCPVVNKEKDSQVSTLNKKDTKLYAPLSNVGAVSFDKDAVYIDIGRANYTKRENLDLPREEKEEGEGSDDASSLQDVKEGVDQKMQYSSLRLFKGSKAVKAGAEDSDEDGAGRGHLVKSQRRPTQDVHELADSFRRRFDGGEGNGSDEEEGDSGSGSDSDDGSEREQDEGDSGSESSDSDDESASNKEKMKESWKTNIAQQAAMNYLRRERSFTNLQQLVYGGGTMEGSNLVSDDEENAAGNENSDEESSDEEFFKLRDTSKPSVNDSSRKLLQCETGLAFDMNAWLQEGDDCLIESIRDKFVTGNWGTDGNDGAEEFDDFEDLETGEKYGPNGEVDESGDEDDTAVMSDAQLREFNSRKKASQKSGFDDDYDENKKGIIGKANDEQAESEYVEALKREKEARLKRNQEEFGVDGETSRLRFEGFRQGIYCRVRIDGVPSTFVESFDPTMPLVIGGLTPQETERGLVRCRFKKHRWHKKILKCNDPLVFSIGWRRFQSIPVFSTEDQNGRQRYLKYTPEHMHCQATFYGPQVPPNTGILAIQRLSGNIPGFRISATGVVLELDASSKIVKKLKLVGTPTKIYKNTAFISGMFNSDLEVSRFEGASIRTVSGIRGQVKKSLREGQPGSFRATFEDKILLSDIVFARTWVPVEIKNYYNPVTSLLCKGGVDGWRAMKPKAQLHIETETPIEVKPDSIYKPIERKERIFNKLFVPKSIESALPFASKHKDDTKRKKKSYASKRAVMMEADEKKKYTFIQAVNTIRADKRSKRKEKNAERRLAKAKETAKQDEKLEASRKARKRQQHRAEGKVEAARERKRLRGA</sequence>
<evidence type="ECO:0000313" key="14">
    <source>
        <dbReference type="Proteomes" id="UP000001449"/>
    </source>
</evidence>
<feature type="region of interest" description="Disordered" evidence="11">
    <location>
        <begin position="1"/>
        <end position="25"/>
    </location>
</feature>
<feature type="region of interest" description="Disordered" evidence="11">
    <location>
        <begin position="654"/>
        <end position="683"/>
    </location>
</feature>
<feature type="region of interest" description="Disordered" evidence="11">
    <location>
        <begin position="522"/>
        <end position="568"/>
    </location>
</feature>
<dbReference type="InterPro" id="IPR039761">
    <property type="entry name" value="Bms1/Tsr1"/>
</dbReference>
<keyword evidence="5" id="KW-0378">Hydrolase</keyword>
<keyword evidence="6" id="KW-0067">ATP-binding</keyword>
<comment type="catalytic activity">
    <reaction evidence="9">
        <text>GTP + H2O = GDP + phosphate + H(+)</text>
        <dbReference type="Rhea" id="RHEA:19669"/>
        <dbReference type="ChEBI" id="CHEBI:15377"/>
        <dbReference type="ChEBI" id="CHEBI:15378"/>
        <dbReference type="ChEBI" id="CHEBI:37565"/>
        <dbReference type="ChEBI" id="CHEBI:43474"/>
        <dbReference type="ChEBI" id="CHEBI:58189"/>
    </reaction>
    <physiologicalReaction direction="left-to-right" evidence="9">
        <dbReference type="Rhea" id="RHEA:19670"/>
    </physiologicalReaction>
</comment>
<dbReference type="CDD" id="cd01882">
    <property type="entry name" value="BMS1"/>
    <property type="match status" value="1"/>
</dbReference>
<evidence type="ECO:0000256" key="11">
    <source>
        <dbReference type="SAM" id="MobiDB-lite"/>
    </source>
</evidence>
<feature type="compositionally biased region" description="Acidic residues" evidence="11">
    <location>
        <begin position="444"/>
        <end position="482"/>
    </location>
</feature>
<feature type="region of interest" description="Disordered" evidence="11">
    <location>
        <begin position="354"/>
        <end position="376"/>
    </location>
</feature>
<dbReference type="GO" id="GO:0003924">
    <property type="term" value="F:GTPase activity"/>
    <property type="evidence" value="ECO:0000318"/>
    <property type="project" value="GO_Central"/>
</dbReference>
<evidence type="ECO:0000256" key="8">
    <source>
        <dbReference type="ARBA" id="ARBA00023242"/>
    </source>
</evidence>
<organism evidence="13 14">
    <name type="scientific">Thalassiosira pseudonana</name>
    <name type="common">Marine diatom</name>
    <name type="synonym">Cyclotella nana</name>
    <dbReference type="NCBI Taxonomy" id="35128"/>
    <lineage>
        <taxon>Eukaryota</taxon>
        <taxon>Sar</taxon>
        <taxon>Stramenopiles</taxon>
        <taxon>Ochrophyta</taxon>
        <taxon>Bacillariophyta</taxon>
        <taxon>Coscinodiscophyceae</taxon>
        <taxon>Thalassiosirophycidae</taxon>
        <taxon>Thalassiosirales</taxon>
        <taxon>Thalassiosiraceae</taxon>
        <taxon>Thalassiosira</taxon>
    </lineage>
</organism>
<dbReference type="InterPro" id="IPR037875">
    <property type="entry name" value="Bms1_N"/>
</dbReference>
<keyword evidence="4" id="KW-0547">Nucleotide-binding</keyword>
<evidence type="ECO:0000256" key="7">
    <source>
        <dbReference type="ARBA" id="ARBA00023134"/>
    </source>
</evidence>
<feature type="compositionally biased region" description="Basic and acidic residues" evidence="11">
    <location>
        <begin position="11"/>
        <end position="22"/>
    </location>
</feature>
<evidence type="ECO:0000256" key="5">
    <source>
        <dbReference type="ARBA" id="ARBA00022801"/>
    </source>
</evidence>
<dbReference type="FunCoup" id="B8BZQ9">
    <property type="interactions" value="519"/>
</dbReference>
<dbReference type="GO" id="GO:0034511">
    <property type="term" value="F:U3 snoRNA binding"/>
    <property type="evidence" value="ECO:0000318"/>
    <property type="project" value="GO_Central"/>
</dbReference>
<dbReference type="HOGENOM" id="CLU_002486_0_0_1"/>
<dbReference type="Pfam" id="PF04950">
    <property type="entry name" value="RIBIOP_C"/>
    <property type="match status" value="1"/>
</dbReference>
<dbReference type="EMBL" id="CM000641">
    <property type="protein sequence ID" value="EED92927.1"/>
    <property type="molecule type" value="Genomic_DNA"/>
</dbReference>
<keyword evidence="3" id="KW-0597">Phosphoprotein</keyword>
<reference evidence="13 14" key="2">
    <citation type="journal article" date="2008" name="Nature">
        <title>The Phaeodactylum genome reveals the evolutionary history of diatom genomes.</title>
        <authorList>
            <person name="Bowler C."/>
            <person name="Allen A.E."/>
            <person name="Badger J.H."/>
            <person name="Grimwood J."/>
            <person name="Jabbari K."/>
            <person name="Kuo A."/>
            <person name="Maheswari U."/>
            <person name="Martens C."/>
            <person name="Maumus F."/>
            <person name="Otillar R.P."/>
            <person name="Rayko E."/>
            <person name="Salamov A."/>
            <person name="Vandepoele K."/>
            <person name="Beszteri B."/>
            <person name="Gruber A."/>
            <person name="Heijde M."/>
            <person name="Katinka M."/>
            <person name="Mock T."/>
            <person name="Valentin K."/>
            <person name="Verret F."/>
            <person name="Berges J.A."/>
            <person name="Brownlee C."/>
            <person name="Cadoret J.P."/>
            <person name="Chiovitti A."/>
            <person name="Choi C.J."/>
            <person name="Coesel S."/>
            <person name="De Martino A."/>
            <person name="Detter J.C."/>
            <person name="Durkin C."/>
            <person name="Falciatore A."/>
            <person name="Fournet J."/>
            <person name="Haruta M."/>
            <person name="Huysman M.J."/>
            <person name="Jenkins B.D."/>
            <person name="Jiroutova K."/>
            <person name="Jorgensen R.E."/>
            <person name="Joubert Y."/>
            <person name="Kaplan A."/>
            <person name="Kroger N."/>
            <person name="Kroth P.G."/>
            <person name="La Roche J."/>
            <person name="Lindquist E."/>
            <person name="Lommer M."/>
            <person name="Martin-Jezequel V."/>
            <person name="Lopez P.J."/>
            <person name="Lucas S."/>
            <person name="Mangogna M."/>
            <person name="McGinnis K."/>
            <person name="Medlin L.K."/>
            <person name="Montsant A."/>
            <person name="Oudot-Le Secq M.P."/>
            <person name="Napoli C."/>
            <person name="Obornik M."/>
            <person name="Parker M.S."/>
            <person name="Petit J.L."/>
            <person name="Porcel B.M."/>
            <person name="Poulsen N."/>
            <person name="Robison M."/>
            <person name="Rychlewski L."/>
            <person name="Rynearson T.A."/>
            <person name="Schmutz J."/>
            <person name="Shapiro H."/>
            <person name="Siaut M."/>
            <person name="Stanley M."/>
            <person name="Sussman M.R."/>
            <person name="Taylor A.R."/>
            <person name="Vardi A."/>
            <person name="von Dassow P."/>
            <person name="Vyverman W."/>
            <person name="Willis A."/>
            <person name="Wyrwicz L.S."/>
            <person name="Rokhsar D.S."/>
            <person name="Weissenbach J."/>
            <person name="Armbrust E.V."/>
            <person name="Green B.R."/>
            <person name="Van de Peer Y."/>
            <person name="Grigoriev I.V."/>
        </authorList>
    </citation>
    <scope>NUCLEOTIDE SEQUENCE [LARGE SCALE GENOMIC DNA]</scope>
    <source>
        <strain evidence="13 14">CCMP1335</strain>
    </source>
</reference>
<feature type="region of interest" description="Disordered" evidence="11">
    <location>
        <begin position="1063"/>
        <end position="1120"/>
    </location>
</feature>
<dbReference type="GO" id="GO:0000462">
    <property type="term" value="P:maturation of SSU-rRNA from tricistronic rRNA transcript (SSU-rRNA, 5.8S rRNA, LSU-rRNA)"/>
    <property type="evidence" value="ECO:0000318"/>
    <property type="project" value="GO_Central"/>
</dbReference>
<comment type="subcellular location">
    <subcellularLocation>
        <location evidence="1">Nucleus</location>
        <location evidence="1">Nucleolus</location>
    </subcellularLocation>
</comment>
<feature type="compositionally biased region" description="Basic and acidic residues" evidence="11">
    <location>
        <begin position="1071"/>
        <end position="1094"/>
    </location>
</feature>
<dbReference type="RefSeq" id="XP_002289390.1">
    <property type="nucleotide sequence ID" value="XM_002289354.1"/>
</dbReference>
<dbReference type="PaxDb" id="35128-Thaps33425"/>
<dbReference type="GO" id="GO:0005654">
    <property type="term" value="C:nucleoplasm"/>
    <property type="evidence" value="ECO:0007669"/>
    <property type="project" value="UniProtKB-ARBA"/>
</dbReference>
<dbReference type="FunFam" id="3.40.50.300:FF:000105">
    <property type="entry name" value="BMS1 ribosome biogenesis factor"/>
    <property type="match status" value="1"/>
</dbReference>
<gene>
    <name evidence="13" type="ORF">THAPSDRAFT_33425</name>
</gene>
<evidence type="ECO:0000256" key="1">
    <source>
        <dbReference type="ARBA" id="ARBA00004604"/>
    </source>
</evidence>
<dbReference type="InterPro" id="IPR007034">
    <property type="entry name" value="BMS1_TSR1_C"/>
</dbReference>
<feature type="compositionally biased region" description="Basic and acidic residues" evidence="11">
    <location>
        <begin position="422"/>
        <end position="439"/>
    </location>
</feature>
<proteinExistence type="inferred from homology"/>
<dbReference type="InParanoid" id="B8BZQ9"/>
<dbReference type="InterPro" id="IPR027417">
    <property type="entry name" value="P-loop_NTPase"/>
</dbReference>
<evidence type="ECO:0000256" key="2">
    <source>
        <dbReference type="ARBA" id="ARBA00022517"/>
    </source>
</evidence>
<evidence type="ECO:0000256" key="10">
    <source>
        <dbReference type="ARBA" id="ARBA00061391"/>
    </source>
</evidence>
<dbReference type="AlphaFoldDB" id="B8BZQ9"/>
<reference evidence="13 14" key="1">
    <citation type="journal article" date="2004" name="Science">
        <title>The genome of the diatom Thalassiosira pseudonana: ecology, evolution, and metabolism.</title>
        <authorList>
            <person name="Armbrust E.V."/>
            <person name="Berges J.A."/>
            <person name="Bowler C."/>
            <person name="Green B.R."/>
            <person name="Martinez D."/>
            <person name="Putnam N.H."/>
            <person name="Zhou S."/>
            <person name="Allen A.E."/>
            <person name="Apt K.E."/>
            <person name="Bechner M."/>
            <person name="Brzezinski M.A."/>
            <person name="Chaal B.K."/>
            <person name="Chiovitti A."/>
            <person name="Davis A.K."/>
            <person name="Demarest M.S."/>
            <person name="Detter J.C."/>
            <person name="Glavina T."/>
            <person name="Goodstein D."/>
            <person name="Hadi M.Z."/>
            <person name="Hellsten U."/>
            <person name="Hildebrand M."/>
            <person name="Jenkins B.D."/>
            <person name="Jurka J."/>
            <person name="Kapitonov V.V."/>
            <person name="Kroger N."/>
            <person name="Lau W.W."/>
            <person name="Lane T.W."/>
            <person name="Larimer F.W."/>
            <person name="Lippmeier J.C."/>
            <person name="Lucas S."/>
            <person name="Medina M."/>
            <person name="Montsant A."/>
            <person name="Obornik M."/>
            <person name="Parker M.S."/>
            <person name="Palenik B."/>
            <person name="Pazour G.J."/>
            <person name="Richardson P.M."/>
            <person name="Rynearson T.A."/>
            <person name="Saito M.A."/>
            <person name="Schwartz D.C."/>
            <person name="Thamatrakoln K."/>
            <person name="Valentin K."/>
            <person name="Vardi A."/>
            <person name="Wilkerson F.P."/>
            <person name="Rokhsar D.S."/>
        </authorList>
    </citation>
    <scope>NUCLEOTIDE SEQUENCE [LARGE SCALE GENOMIC DNA]</scope>
    <source>
        <strain evidence="13 14">CCMP1335</strain>
    </source>
</reference>
<dbReference type="InterPro" id="IPR030387">
    <property type="entry name" value="G_Bms1/Tsr1_dom"/>
</dbReference>
<evidence type="ECO:0000256" key="3">
    <source>
        <dbReference type="ARBA" id="ARBA00022553"/>
    </source>
</evidence>
<keyword evidence="8" id="KW-0539">Nucleus</keyword>